<reference evidence="2" key="1">
    <citation type="submission" date="2023-07" db="EMBL/GenBank/DDBJ databases">
        <title>Draft genomic sequences of Priestia flexa CCM isolated from the soil of an abandoned mine contaminated by free cyanide in the high Andean zone of Tacna, Peru.</title>
        <authorList>
            <person name="Caceda Quiroz C.J."/>
            <person name="Maraza Chooque G.J."/>
            <person name="Fora Quispe G.L."/>
            <person name="Carpio Mamani M."/>
        </authorList>
    </citation>
    <scope>NUCLEOTIDE SEQUENCE [LARGE SCALE GENOMIC DNA]</scope>
    <source>
        <strain evidence="2">CCM</strain>
    </source>
</reference>
<name>A0ABU4J470_9BACI</name>
<gene>
    <name evidence="1" type="ORF">RIB56_06640</name>
</gene>
<organism evidence="1 2">
    <name type="scientific">Priestia flexa</name>
    <dbReference type="NCBI Taxonomy" id="86664"/>
    <lineage>
        <taxon>Bacteria</taxon>
        <taxon>Bacillati</taxon>
        <taxon>Bacillota</taxon>
        <taxon>Bacilli</taxon>
        <taxon>Bacillales</taxon>
        <taxon>Bacillaceae</taxon>
        <taxon>Priestia</taxon>
    </lineage>
</organism>
<dbReference type="EMBL" id="JAWUZT010000014">
    <property type="protein sequence ID" value="MDW8515806.1"/>
    <property type="molecule type" value="Genomic_DNA"/>
</dbReference>
<dbReference type="Proteomes" id="UP001284771">
    <property type="component" value="Unassembled WGS sequence"/>
</dbReference>
<sequence length="91" mass="10348">MQRTSKVGNLINLCEDLQEKVHLNEIDGGPESLKFPCDLFLRSILMLFDLSQQGASAEKELNYLTSNLVAAYSRITNEDVDVILERYNLEL</sequence>
<evidence type="ECO:0000313" key="2">
    <source>
        <dbReference type="Proteomes" id="UP001284771"/>
    </source>
</evidence>
<keyword evidence="2" id="KW-1185">Reference proteome</keyword>
<accession>A0ABU4J470</accession>
<proteinExistence type="predicted"/>
<protein>
    <submittedName>
        <fullName evidence="1">Uncharacterized protein</fullName>
    </submittedName>
</protein>
<evidence type="ECO:0000313" key="1">
    <source>
        <dbReference type="EMBL" id="MDW8515806.1"/>
    </source>
</evidence>
<comment type="caution">
    <text evidence="1">The sequence shown here is derived from an EMBL/GenBank/DDBJ whole genome shotgun (WGS) entry which is preliminary data.</text>
</comment>
<dbReference type="RefSeq" id="WP_318757338.1">
    <property type="nucleotide sequence ID" value="NZ_JAWUZT010000014.1"/>
</dbReference>